<keyword evidence="7" id="KW-1185">Reference proteome</keyword>
<dbReference type="GO" id="GO:0003700">
    <property type="term" value="F:DNA-binding transcription factor activity"/>
    <property type="evidence" value="ECO:0007669"/>
    <property type="project" value="InterPro"/>
</dbReference>
<dbReference type="SUPFAM" id="SSF53850">
    <property type="entry name" value="Periplasmic binding protein-like II"/>
    <property type="match status" value="1"/>
</dbReference>
<evidence type="ECO:0000256" key="3">
    <source>
        <dbReference type="ARBA" id="ARBA00023125"/>
    </source>
</evidence>
<dbReference type="Pfam" id="PF03466">
    <property type="entry name" value="LysR_substrate"/>
    <property type="match status" value="1"/>
</dbReference>
<name>A0A4Q1C3W8_9BACT</name>
<evidence type="ECO:0000256" key="4">
    <source>
        <dbReference type="ARBA" id="ARBA00023163"/>
    </source>
</evidence>
<dbReference type="CDD" id="cd05466">
    <property type="entry name" value="PBP2_LTTR_substrate"/>
    <property type="match status" value="1"/>
</dbReference>
<comment type="caution">
    <text evidence="6">The sequence shown here is derived from an EMBL/GenBank/DDBJ whole genome shotgun (WGS) entry which is preliminary data.</text>
</comment>
<proteinExistence type="inferred from homology"/>
<evidence type="ECO:0000256" key="1">
    <source>
        <dbReference type="ARBA" id="ARBA00009437"/>
    </source>
</evidence>
<gene>
    <name evidence="6" type="ORF">ESB00_15375</name>
</gene>
<comment type="similarity">
    <text evidence="1">Belongs to the LysR transcriptional regulatory family.</text>
</comment>
<dbReference type="PANTHER" id="PTHR30346:SF28">
    <property type="entry name" value="HTH-TYPE TRANSCRIPTIONAL REGULATOR CYNR"/>
    <property type="match status" value="1"/>
</dbReference>
<keyword evidence="2" id="KW-0805">Transcription regulation</keyword>
<dbReference type="Proteomes" id="UP000290218">
    <property type="component" value="Unassembled WGS sequence"/>
</dbReference>
<dbReference type="PROSITE" id="PS50931">
    <property type="entry name" value="HTH_LYSR"/>
    <property type="match status" value="1"/>
</dbReference>
<dbReference type="GO" id="GO:0003677">
    <property type="term" value="F:DNA binding"/>
    <property type="evidence" value="ECO:0007669"/>
    <property type="project" value="UniProtKB-KW"/>
</dbReference>
<dbReference type="AlphaFoldDB" id="A0A4Q1C3W8"/>
<evidence type="ECO:0000259" key="5">
    <source>
        <dbReference type="PROSITE" id="PS50931"/>
    </source>
</evidence>
<dbReference type="InterPro" id="IPR036390">
    <property type="entry name" value="WH_DNA-bd_sf"/>
</dbReference>
<dbReference type="OrthoDB" id="9785745at2"/>
<dbReference type="SUPFAM" id="SSF46785">
    <property type="entry name" value="Winged helix' DNA-binding domain"/>
    <property type="match status" value="1"/>
</dbReference>
<dbReference type="GO" id="GO:0032993">
    <property type="term" value="C:protein-DNA complex"/>
    <property type="evidence" value="ECO:0007669"/>
    <property type="project" value="TreeGrafter"/>
</dbReference>
<dbReference type="Gene3D" id="1.10.10.10">
    <property type="entry name" value="Winged helix-like DNA-binding domain superfamily/Winged helix DNA-binding domain"/>
    <property type="match status" value="1"/>
</dbReference>
<reference evidence="6 7" key="1">
    <citation type="submission" date="2019-01" db="EMBL/GenBank/DDBJ databases">
        <title>Lacunisphaera sp. strain TWA-58.</title>
        <authorList>
            <person name="Chen W.-M."/>
        </authorList>
    </citation>
    <scope>NUCLEOTIDE SEQUENCE [LARGE SCALE GENOMIC DNA]</scope>
    <source>
        <strain evidence="6 7">TWA-58</strain>
    </source>
</reference>
<dbReference type="InterPro" id="IPR005119">
    <property type="entry name" value="LysR_subst-bd"/>
</dbReference>
<protein>
    <submittedName>
        <fullName evidence="6">LysR family transcriptional regulator</fullName>
    </submittedName>
</protein>
<dbReference type="Pfam" id="PF00126">
    <property type="entry name" value="HTH_1"/>
    <property type="match status" value="1"/>
</dbReference>
<organism evidence="6 7">
    <name type="scientific">Oleiharenicola lentus</name>
    <dbReference type="NCBI Taxonomy" id="2508720"/>
    <lineage>
        <taxon>Bacteria</taxon>
        <taxon>Pseudomonadati</taxon>
        <taxon>Verrucomicrobiota</taxon>
        <taxon>Opitutia</taxon>
        <taxon>Opitutales</taxon>
        <taxon>Opitutaceae</taxon>
        <taxon>Oleiharenicola</taxon>
    </lineage>
</organism>
<evidence type="ECO:0000313" key="6">
    <source>
        <dbReference type="EMBL" id="RXK53088.1"/>
    </source>
</evidence>
<keyword evidence="3" id="KW-0238">DNA-binding</keyword>
<keyword evidence="4" id="KW-0804">Transcription</keyword>
<dbReference type="Gene3D" id="3.40.190.10">
    <property type="entry name" value="Periplasmic binding protein-like II"/>
    <property type="match status" value="2"/>
</dbReference>
<accession>A0A4Q1C3W8</accession>
<feature type="domain" description="HTH lysR-type" evidence="5">
    <location>
        <begin position="86"/>
        <end position="145"/>
    </location>
</feature>
<sequence length="383" mass="42205">MSTIWTAIRSRENRRFMAFCLGCAPGVARSAARITEPAKGRELISMMPGIGFINGASGGRSLGLGHGLGKTALPPVRGWASSGTRMNVHHLELFYYVAKHGGISAAVRKIPYGIQQPAVSGQVGNLEKELGVRLFERSPFRLTPAGERLYAHVQPFFEGLASVASEVKSVAHPELRICGAELVLRDHLPVILKQMKTRFPKLRFSLRTMGYQSQVEEWLREGQADVAFLPVYERVPTGLKMTRIASFPLVLQVPKSSKLRSAAELFAQKRIAEPLICLEPRSNVVQRFFQELKAQGATWPHVVEATSLDLVTRYVANGDGIGLNVLVDRNARPKDVRIVPLPGFSPLTMGAIWRGQASETVQAVVEDVRAYAKATWPDWVCAE</sequence>
<dbReference type="EMBL" id="SDHX01000002">
    <property type="protein sequence ID" value="RXK53088.1"/>
    <property type="molecule type" value="Genomic_DNA"/>
</dbReference>
<dbReference type="InterPro" id="IPR036388">
    <property type="entry name" value="WH-like_DNA-bd_sf"/>
</dbReference>
<evidence type="ECO:0000313" key="7">
    <source>
        <dbReference type="Proteomes" id="UP000290218"/>
    </source>
</evidence>
<dbReference type="InterPro" id="IPR000847">
    <property type="entry name" value="LysR_HTH_N"/>
</dbReference>
<dbReference type="PANTHER" id="PTHR30346">
    <property type="entry name" value="TRANSCRIPTIONAL DUAL REGULATOR HCAR-RELATED"/>
    <property type="match status" value="1"/>
</dbReference>
<evidence type="ECO:0000256" key="2">
    <source>
        <dbReference type="ARBA" id="ARBA00023015"/>
    </source>
</evidence>